<feature type="signal peptide" evidence="2">
    <location>
        <begin position="1"/>
        <end position="21"/>
    </location>
</feature>
<sequence>MLRTRLLLTILLLVLSLAGCSPDPDDKGASDGEQAAESREGTDISLSLKPGQLDWVGQKIFENECASRYDCLVHWNPGEAFPSLGIGHFIWYPEGVDGPYVESFPALIRYMAQRQVAVPEWLRQLEPFEAPWPDRETFLGARDSVAVAELREFLAGTQGLQAEFMFRRARQSLERVLASAPADRRDDVSRYLRELSSTPGGLYALIDYVNFKGEGLSEKERYRGHGWGLLQVLLAMEPGPGQTALDAFREAAARVLTLRAERADRAIEREQWLPGWLKRLDSYREPTPSPVGGAAKQG</sequence>
<feature type="compositionally biased region" description="Basic and acidic residues" evidence="1">
    <location>
        <begin position="24"/>
        <end position="42"/>
    </location>
</feature>
<comment type="caution">
    <text evidence="3">The sequence shown here is derived from an EMBL/GenBank/DDBJ whole genome shotgun (WGS) entry which is preliminary data.</text>
</comment>
<keyword evidence="2" id="KW-0732">Signal</keyword>
<evidence type="ECO:0000256" key="2">
    <source>
        <dbReference type="SAM" id="SignalP"/>
    </source>
</evidence>
<feature type="region of interest" description="Disordered" evidence="1">
    <location>
        <begin position="23"/>
        <end position="42"/>
    </location>
</feature>
<dbReference type="PROSITE" id="PS51257">
    <property type="entry name" value="PROKAR_LIPOPROTEIN"/>
    <property type="match status" value="1"/>
</dbReference>
<evidence type="ECO:0000256" key="1">
    <source>
        <dbReference type="SAM" id="MobiDB-lite"/>
    </source>
</evidence>
<accession>A0A1V2DWV6</accession>
<dbReference type="EMBL" id="MSCW01000001">
    <property type="protein sequence ID" value="ONF45264.1"/>
    <property type="molecule type" value="Genomic_DNA"/>
</dbReference>
<evidence type="ECO:0000313" key="4">
    <source>
        <dbReference type="Proteomes" id="UP000189339"/>
    </source>
</evidence>
<proteinExistence type="predicted"/>
<dbReference type="RefSeq" id="WP_076722758.1">
    <property type="nucleotide sequence ID" value="NZ_MSCW01000001.1"/>
</dbReference>
<protein>
    <submittedName>
        <fullName evidence="3">Uncharacterized protein</fullName>
    </submittedName>
</protein>
<organism evidence="3 4">
    <name type="scientific">Marinobacter lutaoensis</name>
    <dbReference type="NCBI Taxonomy" id="135739"/>
    <lineage>
        <taxon>Bacteria</taxon>
        <taxon>Pseudomonadati</taxon>
        <taxon>Pseudomonadota</taxon>
        <taxon>Gammaproteobacteria</taxon>
        <taxon>Pseudomonadales</taxon>
        <taxon>Marinobacteraceae</taxon>
        <taxon>Marinobacter</taxon>
    </lineage>
</organism>
<gene>
    <name evidence="3" type="ORF">BTO32_01990</name>
</gene>
<evidence type="ECO:0000313" key="3">
    <source>
        <dbReference type="EMBL" id="ONF45264.1"/>
    </source>
</evidence>
<dbReference type="Proteomes" id="UP000189339">
    <property type="component" value="Unassembled WGS sequence"/>
</dbReference>
<dbReference type="AlphaFoldDB" id="A0A1V2DWV6"/>
<name>A0A1V2DWV6_9GAMM</name>
<dbReference type="STRING" id="135739.BTO32_01990"/>
<keyword evidence="4" id="KW-1185">Reference proteome</keyword>
<dbReference type="OrthoDB" id="20998at2"/>
<feature type="chain" id="PRO_5013319194" evidence="2">
    <location>
        <begin position="22"/>
        <end position="298"/>
    </location>
</feature>
<reference evidence="3 4" key="1">
    <citation type="submission" date="2016-12" db="EMBL/GenBank/DDBJ databases">
        <title>Marinobacter lutaoensis whole genome sequencing.</title>
        <authorList>
            <person name="Verma A."/>
            <person name="Krishnamurthi S."/>
        </authorList>
    </citation>
    <scope>NUCLEOTIDE SEQUENCE [LARGE SCALE GENOMIC DNA]</scope>
    <source>
        <strain evidence="3 4">T5054</strain>
    </source>
</reference>